<reference evidence="1 2" key="3">
    <citation type="journal article" date="2015" name="Genome Announc.">
        <title>Draft Genome Sequence of the Archiascomycetous Yeast Saitoella complicata.</title>
        <authorList>
            <person name="Yamauchi K."/>
            <person name="Kondo S."/>
            <person name="Hamamoto M."/>
            <person name="Takahashi Y."/>
            <person name="Ogura Y."/>
            <person name="Hayashi T."/>
            <person name="Nishida H."/>
        </authorList>
    </citation>
    <scope>NUCLEOTIDE SEQUENCE [LARGE SCALE GENOMIC DNA]</scope>
    <source>
        <strain evidence="1 2">NRRL Y-17804</strain>
    </source>
</reference>
<gene>
    <name evidence="1" type="ORF">G7K_6837-t1</name>
</gene>
<reference evidence="1 2" key="2">
    <citation type="journal article" date="2014" name="J. Gen. Appl. Microbiol.">
        <title>The early diverging ascomycetous budding yeast Saitoella complicata has three histone deacetylases belonging to the Clr6, Hos2, and Rpd3 lineages.</title>
        <authorList>
            <person name="Nishida H."/>
            <person name="Matsumoto T."/>
            <person name="Kondo S."/>
            <person name="Hamamoto M."/>
            <person name="Yoshikawa H."/>
        </authorList>
    </citation>
    <scope>NUCLEOTIDE SEQUENCE [LARGE SCALE GENOMIC DNA]</scope>
    <source>
        <strain evidence="1 2">NRRL Y-17804</strain>
    </source>
</reference>
<comment type="caution">
    <text evidence="1">The sequence shown here is derived from an EMBL/GenBank/DDBJ whole genome shotgun (WGS) entry which is preliminary data.</text>
</comment>
<keyword evidence="2" id="KW-1185">Reference proteome</keyword>
<sequence>MNSMARGGYLSSTTKKIPQIRSDRAENWWQGITKPYDYDYEIFSAIRRLDQHYTTFTVFFSNWTLRSREGVQSMRLSETNRMVPLPLPYDVIRLRYRGKIETSGADITADSRLQYNSNNNHNNKYNIDGRLGDLFGINDTVWGDLDNILWDDFLRSDKPEQ</sequence>
<dbReference type="Proteomes" id="UP000033140">
    <property type="component" value="Unassembled WGS sequence"/>
</dbReference>
<dbReference type="AlphaFoldDB" id="A0A0E9NSD7"/>
<evidence type="ECO:0000313" key="2">
    <source>
        <dbReference type="Proteomes" id="UP000033140"/>
    </source>
</evidence>
<accession>A0A0E9NSD7</accession>
<evidence type="ECO:0000313" key="1">
    <source>
        <dbReference type="EMBL" id="GAO52769.1"/>
    </source>
</evidence>
<reference evidence="1 2" key="1">
    <citation type="journal article" date="2011" name="J. Gen. Appl. Microbiol.">
        <title>Draft genome sequencing of the enigmatic yeast Saitoella complicata.</title>
        <authorList>
            <person name="Nishida H."/>
            <person name="Hamamoto M."/>
            <person name="Sugiyama J."/>
        </authorList>
    </citation>
    <scope>NUCLEOTIDE SEQUENCE [LARGE SCALE GENOMIC DNA]</scope>
    <source>
        <strain evidence="1 2">NRRL Y-17804</strain>
    </source>
</reference>
<dbReference type="EMBL" id="BACD03000086">
    <property type="protein sequence ID" value="GAO52769.1"/>
    <property type="molecule type" value="Genomic_DNA"/>
</dbReference>
<organism evidence="1 2">
    <name type="scientific">Saitoella complicata (strain BCRC 22490 / CBS 7301 / JCM 7358 / NBRC 10748 / NRRL Y-17804)</name>
    <dbReference type="NCBI Taxonomy" id="698492"/>
    <lineage>
        <taxon>Eukaryota</taxon>
        <taxon>Fungi</taxon>
        <taxon>Dikarya</taxon>
        <taxon>Ascomycota</taxon>
        <taxon>Taphrinomycotina</taxon>
        <taxon>Taphrinomycotina incertae sedis</taxon>
        <taxon>Saitoella</taxon>
    </lineage>
</organism>
<name>A0A0E9NSD7_SAICN</name>
<protein>
    <submittedName>
        <fullName evidence="1">Uncharacterized protein</fullName>
    </submittedName>
</protein>
<proteinExistence type="predicted"/>